<dbReference type="Proteomes" id="UP000190130">
    <property type="component" value="Unassembled WGS sequence"/>
</dbReference>
<feature type="domain" description="Mechanosensitive ion channel MscS C-terminal" evidence="10">
    <location>
        <begin position="589"/>
        <end position="676"/>
    </location>
</feature>
<dbReference type="RefSeq" id="WP_079591809.1">
    <property type="nucleotide sequence ID" value="NZ_FUYX01000009.1"/>
</dbReference>
<keyword evidence="8" id="KW-0732">Signal</keyword>
<evidence type="ECO:0000256" key="3">
    <source>
        <dbReference type="ARBA" id="ARBA00022475"/>
    </source>
</evidence>
<dbReference type="SUPFAM" id="SSF82861">
    <property type="entry name" value="Mechanosensitive channel protein MscS (YggB), transmembrane region"/>
    <property type="match status" value="1"/>
</dbReference>
<evidence type="ECO:0000256" key="1">
    <source>
        <dbReference type="ARBA" id="ARBA00004651"/>
    </source>
</evidence>
<gene>
    <name evidence="12" type="ORF">SAMN05660750_03393</name>
</gene>
<comment type="similarity">
    <text evidence="2">Belongs to the MscS (TC 1.A.23) family.</text>
</comment>
<dbReference type="Pfam" id="PF21082">
    <property type="entry name" value="MS_channel_3rd"/>
    <property type="match status" value="1"/>
</dbReference>
<dbReference type="InterPro" id="IPR023408">
    <property type="entry name" value="MscS_beta-dom_sf"/>
</dbReference>
<evidence type="ECO:0000259" key="9">
    <source>
        <dbReference type="Pfam" id="PF00924"/>
    </source>
</evidence>
<feature type="domain" description="Mechanosensitive ion channel transmembrane helices 2/3" evidence="11">
    <location>
        <begin position="476"/>
        <end position="517"/>
    </location>
</feature>
<dbReference type="Gene3D" id="3.30.70.100">
    <property type="match status" value="1"/>
</dbReference>
<dbReference type="SUPFAM" id="SSF50182">
    <property type="entry name" value="Sm-like ribonucleoproteins"/>
    <property type="match status" value="1"/>
</dbReference>
<feature type="transmembrane region" description="Helical" evidence="7">
    <location>
        <begin position="196"/>
        <end position="215"/>
    </location>
</feature>
<accession>A0A1T5FNF6</accession>
<dbReference type="Gene3D" id="2.30.30.60">
    <property type="match status" value="1"/>
</dbReference>
<dbReference type="Gene3D" id="1.10.287.1260">
    <property type="match status" value="1"/>
</dbReference>
<keyword evidence="4 7" id="KW-0812">Transmembrane</keyword>
<feature type="transmembrane region" description="Helical" evidence="7">
    <location>
        <begin position="501"/>
        <end position="520"/>
    </location>
</feature>
<feature type="transmembrane region" description="Helical" evidence="7">
    <location>
        <begin position="318"/>
        <end position="341"/>
    </location>
</feature>
<dbReference type="InterPro" id="IPR045276">
    <property type="entry name" value="YbiO_bact"/>
</dbReference>
<feature type="transmembrane region" description="Helical" evidence="7">
    <location>
        <begin position="418"/>
        <end position="439"/>
    </location>
</feature>
<dbReference type="InterPro" id="IPR011066">
    <property type="entry name" value="MscS_channel_C_sf"/>
</dbReference>
<evidence type="ECO:0000256" key="4">
    <source>
        <dbReference type="ARBA" id="ARBA00022692"/>
    </source>
</evidence>
<keyword evidence="6 7" id="KW-0472">Membrane</keyword>
<keyword evidence="3" id="KW-1003">Cell membrane</keyword>
<evidence type="ECO:0000256" key="6">
    <source>
        <dbReference type="ARBA" id="ARBA00023136"/>
    </source>
</evidence>
<evidence type="ECO:0000256" key="2">
    <source>
        <dbReference type="ARBA" id="ARBA00008017"/>
    </source>
</evidence>
<evidence type="ECO:0000256" key="5">
    <source>
        <dbReference type="ARBA" id="ARBA00022989"/>
    </source>
</evidence>
<protein>
    <submittedName>
        <fullName evidence="12">Small-conductance mechanosensitive channel</fullName>
    </submittedName>
</protein>
<keyword evidence="5 7" id="KW-1133">Transmembrane helix</keyword>
<reference evidence="12 13" key="1">
    <citation type="submission" date="2017-02" db="EMBL/GenBank/DDBJ databases">
        <authorList>
            <person name="Peterson S.W."/>
        </authorList>
    </citation>
    <scope>NUCLEOTIDE SEQUENCE [LARGE SCALE GENOMIC DNA]</scope>
    <source>
        <strain evidence="12 13">DSM 9653</strain>
    </source>
</reference>
<evidence type="ECO:0000256" key="7">
    <source>
        <dbReference type="SAM" id="Phobius"/>
    </source>
</evidence>
<dbReference type="PANTHER" id="PTHR30460:SF0">
    <property type="entry name" value="MODERATE CONDUCTANCE MECHANOSENSITIVE CHANNEL YBIO"/>
    <property type="match status" value="1"/>
</dbReference>
<dbReference type="InterPro" id="IPR049278">
    <property type="entry name" value="MS_channel_C"/>
</dbReference>
<feature type="transmembrane region" description="Helical" evidence="7">
    <location>
        <begin position="277"/>
        <end position="297"/>
    </location>
</feature>
<dbReference type="AlphaFoldDB" id="A0A1T5FNF6"/>
<dbReference type="Pfam" id="PF00924">
    <property type="entry name" value="MS_channel_2nd"/>
    <property type="match status" value="1"/>
</dbReference>
<evidence type="ECO:0000313" key="13">
    <source>
        <dbReference type="Proteomes" id="UP000190130"/>
    </source>
</evidence>
<feature type="transmembrane region" description="Helical" evidence="7">
    <location>
        <begin position="165"/>
        <end position="190"/>
    </location>
</feature>
<dbReference type="InterPro" id="IPR049142">
    <property type="entry name" value="MS_channel_1st"/>
</dbReference>
<dbReference type="PANTHER" id="PTHR30460">
    <property type="entry name" value="MODERATE CONDUCTANCE MECHANOSENSITIVE CHANNEL YBIO"/>
    <property type="match status" value="1"/>
</dbReference>
<dbReference type="SUPFAM" id="SSF82689">
    <property type="entry name" value="Mechanosensitive channel protein MscS (YggB), C-terminal domain"/>
    <property type="match status" value="1"/>
</dbReference>
<dbReference type="Pfam" id="PF21088">
    <property type="entry name" value="MS_channel_1st"/>
    <property type="match status" value="1"/>
</dbReference>
<feature type="signal peptide" evidence="8">
    <location>
        <begin position="1"/>
        <end position="22"/>
    </location>
</feature>
<sequence length="715" mass="77232">MRSLLILVWCAFAAWGTAGAHAQEQDASLPAQAKELLRLLEDPSVRRWIQQAGKTEPAPASTEAATLEPPLSNRLAARLTSVRDHIASTATAVPQLPTQLARAARLLGDELGTTSTARLTLLLSTFLILGLGAERLCWALSAHYRASLGNRPVLSVKERFRTAGLRLATLIAGIAIFAAGSLGAFLLFAWPPLLKQIMLALLVAVLITRGALALLDFAMFPPKPVASDWSDQQIVPVKPDHATYWRRRIGLFVGYFAFGWSIVGILVDLGFPSNFRFAAAYLLGLGLLVIGLEAIWSRPNDSADITPGFSRIVKSIGLSAYGVALWFLWAAGLLGMFWIAVFVTSLPKAISIGKAAVGHLLRPIEGAASAPIRHNIAEVCLERGVRLVILIAATFWLAHIWHVDLVGLTNRDNLLMRLLRGALASVVILLLADFVWQIITAAVDGTLADPVENTAPGSNEAIRRARLRTLLPIFRNVLFVAIAVIAGLTALAALGFEIGPLIAGAGVLGVAIGFGAQSLVRDIISGMFYLLDDAFRVGEYIQSGSFKGTVESFSLRSVRLRHHRGPVFTVPFGQLGAIQNMSRDWVIDKFMINVTYDSDLEKARKISKKVGQELLADPELAPDIIEPMKMQGVEQFGDYAIQLRFKMTTRPGQQAGVRRKAMLRLKTAFDDAGIKFAHPTVHVEGRGEDAAAAQQIITAAKVEAAKAEAADTAGK</sequence>
<feature type="chain" id="PRO_5012956375" evidence="8">
    <location>
        <begin position="23"/>
        <end position="715"/>
    </location>
</feature>
<name>A0A1T5FNF6_9HYPH</name>
<evidence type="ECO:0000256" key="8">
    <source>
        <dbReference type="SAM" id="SignalP"/>
    </source>
</evidence>
<feature type="domain" description="Mechanosensitive ion channel MscS" evidence="9">
    <location>
        <begin position="519"/>
        <end position="583"/>
    </location>
</feature>
<dbReference type="EMBL" id="FUYX01000009">
    <property type="protein sequence ID" value="SKB97656.1"/>
    <property type="molecule type" value="Genomic_DNA"/>
</dbReference>
<evidence type="ECO:0000259" key="11">
    <source>
        <dbReference type="Pfam" id="PF21088"/>
    </source>
</evidence>
<dbReference type="GO" id="GO:0008381">
    <property type="term" value="F:mechanosensitive monoatomic ion channel activity"/>
    <property type="evidence" value="ECO:0007669"/>
    <property type="project" value="InterPro"/>
</dbReference>
<feature type="transmembrane region" description="Helical" evidence="7">
    <location>
        <begin position="473"/>
        <end position="494"/>
    </location>
</feature>
<dbReference type="InterPro" id="IPR006685">
    <property type="entry name" value="MscS_channel_2nd"/>
</dbReference>
<dbReference type="InterPro" id="IPR010920">
    <property type="entry name" value="LSM_dom_sf"/>
</dbReference>
<proteinExistence type="inferred from homology"/>
<feature type="transmembrane region" description="Helical" evidence="7">
    <location>
        <begin position="387"/>
        <end position="406"/>
    </location>
</feature>
<feature type="transmembrane region" description="Helical" evidence="7">
    <location>
        <begin position="249"/>
        <end position="271"/>
    </location>
</feature>
<organism evidence="12 13">
    <name type="scientific">Bosea thiooxidans</name>
    <dbReference type="NCBI Taxonomy" id="53254"/>
    <lineage>
        <taxon>Bacteria</taxon>
        <taxon>Pseudomonadati</taxon>
        <taxon>Pseudomonadota</taxon>
        <taxon>Alphaproteobacteria</taxon>
        <taxon>Hyphomicrobiales</taxon>
        <taxon>Boseaceae</taxon>
        <taxon>Bosea</taxon>
    </lineage>
</organism>
<dbReference type="GO" id="GO:0005886">
    <property type="term" value="C:plasma membrane"/>
    <property type="evidence" value="ECO:0007669"/>
    <property type="project" value="UniProtKB-SubCell"/>
</dbReference>
<dbReference type="InterPro" id="IPR011014">
    <property type="entry name" value="MscS_channel_TM-2"/>
</dbReference>
<evidence type="ECO:0000259" key="10">
    <source>
        <dbReference type="Pfam" id="PF21082"/>
    </source>
</evidence>
<dbReference type="OrthoDB" id="9814206at2"/>
<evidence type="ECO:0000313" key="12">
    <source>
        <dbReference type="EMBL" id="SKB97656.1"/>
    </source>
</evidence>
<comment type="subcellular location">
    <subcellularLocation>
        <location evidence="1">Cell membrane</location>
        <topology evidence="1">Multi-pass membrane protein</topology>
    </subcellularLocation>
</comment>